<keyword evidence="1" id="KW-0732">Signal</keyword>
<organism evidence="2 3">
    <name type="scientific">Limnothrix redekei LRLZ20PSL1</name>
    <dbReference type="NCBI Taxonomy" id="3112953"/>
    <lineage>
        <taxon>Bacteria</taxon>
        <taxon>Bacillati</taxon>
        <taxon>Cyanobacteriota</taxon>
        <taxon>Cyanophyceae</taxon>
        <taxon>Pseudanabaenales</taxon>
        <taxon>Pseudanabaenaceae</taxon>
        <taxon>Limnothrix</taxon>
    </lineage>
</organism>
<evidence type="ECO:0000256" key="1">
    <source>
        <dbReference type="SAM" id="SignalP"/>
    </source>
</evidence>
<dbReference type="RefSeq" id="WP_393010847.1">
    <property type="nucleotide sequence ID" value="NZ_JAZAQF010000021.1"/>
</dbReference>
<dbReference type="Proteomes" id="UP001604335">
    <property type="component" value="Unassembled WGS sequence"/>
</dbReference>
<proteinExistence type="predicted"/>
<feature type="signal peptide" evidence="1">
    <location>
        <begin position="1"/>
        <end position="26"/>
    </location>
</feature>
<dbReference type="EMBL" id="JAZAQF010000021">
    <property type="protein sequence ID" value="MFG3816797.1"/>
    <property type="molecule type" value="Genomic_DNA"/>
</dbReference>
<reference evidence="3" key="1">
    <citation type="journal article" date="2024" name="Algal Res.">
        <title>Biochemical, toxicological and genomic investigation of a high-biomass producing Limnothrix strain isolated from Italian shallow drinking water reservoir.</title>
        <authorList>
            <person name="Simonazzi M."/>
            <person name="Shishido T.K."/>
            <person name="Delbaje E."/>
            <person name="Wahlsten M."/>
            <person name="Fewer D.P."/>
            <person name="Sivonen K."/>
            <person name="Pezzolesi L."/>
            <person name="Pistocchi R."/>
        </authorList>
    </citation>
    <scope>NUCLEOTIDE SEQUENCE [LARGE SCALE GENOMIC DNA]</scope>
    <source>
        <strain evidence="3">LRLZ20PSL1</strain>
    </source>
</reference>
<feature type="chain" id="PRO_5046166500" evidence="1">
    <location>
        <begin position="27"/>
        <end position="165"/>
    </location>
</feature>
<gene>
    <name evidence="2" type="ORF">VPK24_04040</name>
</gene>
<evidence type="ECO:0000313" key="2">
    <source>
        <dbReference type="EMBL" id="MFG3816797.1"/>
    </source>
</evidence>
<evidence type="ECO:0000313" key="3">
    <source>
        <dbReference type="Proteomes" id="UP001604335"/>
    </source>
</evidence>
<keyword evidence="3" id="KW-1185">Reference proteome</keyword>
<accession>A0ABW7C7S4</accession>
<comment type="caution">
    <text evidence="2">The sequence shown here is derived from an EMBL/GenBank/DDBJ whole genome shotgun (WGS) entry which is preliminary data.</text>
</comment>
<sequence length="165" mass="18247">MKRPLAIAALTSLGLGLAGLHINAQAQDRSAPVVECRRPVPLMPVGGNDPEVVKRVSAPSLLFTRNNWNTDFVVPSNQSFTSFRVNLFFKDSGNYKSEMFLKYGDSSNDQFYDERVNAEANQLVQVPAYPRRRPGQNIQPFQVNVKVGNTGSIGKVYVVSVDACR</sequence>
<name>A0ABW7C7S4_9CYAN</name>
<protein>
    <submittedName>
        <fullName evidence="2">Uncharacterized protein</fullName>
    </submittedName>
</protein>